<dbReference type="EC" id="2.7.1.12" evidence="3 10"/>
<dbReference type="AlphaFoldDB" id="A0A1M7P7Y9"/>
<dbReference type="GO" id="GO:0005524">
    <property type="term" value="F:ATP binding"/>
    <property type="evidence" value="ECO:0007669"/>
    <property type="project" value="UniProtKB-KW"/>
</dbReference>
<dbReference type="PANTHER" id="PTHR43442">
    <property type="entry name" value="GLUCONOKINASE-RELATED"/>
    <property type="match status" value="1"/>
</dbReference>
<dbReference type="Gene3D" id="3.40.50.300">
    <property type="entry name" value="P-loop containing nucleotide triphosphate hydrolases"/>
    <property type="match status" value="1"/>
</dbReference>
<dbReference type="PANTHER" id="PTHR43442:SF3">
    <property type="entry name" value="GLUCONOKINASE-RELATED"/>
    <property type="match status" value="1"/>
</dbReference>
<dbReference type="FunFam" id="3.40.50.300:FF:000522">
    <property type="entry name" value="Gluconokinase"/>
    <property type="match status" value="1"/>
</dbReference>
<evidence type="ECO:0000256" key="9">
    <source>
        <dbReference type="ARBA" id="ARBA00048090"/>
    </source>
</evidence>
<sequence length="180" mass="19806">MATIVSANKFMLKTVQTRQPRWVVMGVSGCGKSAIGRQLAQAFGVPFLEGDAYHSTANIAKMAAGMPLTDTDRADWLWTLHREIRSARIQGTGLVLSCSALKRRYRDLLRSADPELRFAHLAGPRELIAERMAARQGHYMPATLLDSQLATLEPLHDDEAGIVLDISSPPAELVQQILKT</sequence>
<dbReference type="CDD" id="cd02021">
    <property type="entry name" value="GntK"/>
    <property type="match status" value="1"/>
</dbReference>
<dbReference type="Proteomes" id="UP000184339">
    <property type="component" value="Unassembled WGS sequence"/>
</dbReference>
<evidence type="ECO:0000313" key="11">
    <source>
        <dbReference type="EMBL" id="SHN12849.1"/>
    </source>
</evidence>
<keyword evidence="5 10" id="KW-0547">Nucleotide-binding</keyword>
<dbReference type="STRING" id="551987.SAMN05192549_104494"/>
<dbReference type="InterPro" id="IPR027417">
    <property type="entry name" value="P-loop_NTPase"/>
</dbReference>
<dbReference type="GO" id="GO:0019521">
    <property type="term" value="P:D-gluconate metabolic process"/>
    <property type="evidence" value="ECO:0007669"/>
    <property type="project" value="UniProtKB-KW"/>
</dbReference>
<evidence type="ECO:0000256" key="7">
    <source>
        <dbReference type="ARBA" id="ARBA00022840"/>
    </source>
</evidence>
<dbReference type="SUPFAM" id="SSF52540">
    <property type="entry name" value="P-loop containing nucleoside triphosphate hydrolases"/>
    <property type="match status" value="1"/>
</dbReference>
<evidence type="ECO:0000256" key="5">
    <source>
        <dbReference type="ARBA" id="ARBA00022741"/>
    </source>
</evidence>
<evidence type="ECO:0000256" key="1">
    <source>
        <dbReference type="ARBA" id="ARBA00004761"/>
    </source>
</evidence>
<evidence type="ECO:0000256" key="10">
    <source>
        <dbReference type="RuleBase" id="RU363066"/>
    </source>
</evidence>
<evidence type="ECO:0000313" key="12">
    <source>
        <dbReference type="Proteomes" id="UP000184339"/>
    </source>
</evidence>
<comment type="pathway">
    <text evidence="1">Carbohydrate acid metabolism.</text>
</comment>
<evidence type="ECO:0000256" key="8">
    <source>
        <dbReference type="ARBA" id="ARBA00023064"/>
    </source>
</evidence>
<dbReference type="EMBL" id="FRCX01000004">
    <property type="protein sequence ID" value="SHN12849.1"/>
    <property type="molecule type" value="Genomic_DNA"/>
</dbReference>
<name>A0A1M7P7Y9_9BURK</name>
<keyword evidence="4 10" id="KW-0808">Transferase</keyword>
<dbReference type="GO" id="GO:0046316">
    <property type="term" value="F:gluconokinase activity"/>
    <property type="evidence" value="ECO:0007669"/>
    <property type="project" value="UniProtKB-EC"/>
</dbReference>
<proteinExistence type="inferred from homology"/>
<dbReference type="Pfam" id="PF13671">
    <property type="entry name" value="AAA_33"/>
    <property type="match status" value="1"/>
</dbReference>
<dbReference type="InterPro" id="IPR006001">
    <property type="entry name" value="Therm_gnt_kin"/>
</dbReference>
<keyword evidence="7 10" id="KW-0067">ATP-binding</keyword>
<protein>
    <recommendedName>
        <fullName evidence="3 10">Gluconokinase</fullName>
        <ecNumber evidence="3 10">2.7.1.12</ecNumber>
    </recommendedName>
</protein>
<evidence type="ECO:0000256" key="4">
    <source>
        <dbReference type="ARBA" id="ARBA00022679"/>
    </source>
</evidence>
<dbReference type="GO" id="GO:0005737">
    <property type="term" value="C:cytoplasm"/>
    <property type="evidence" value="ECO:0007669"/>
    <property type="project" value="TreeGrafter"/>
</dbReference>
<keyword evidence="12" id="KW-1185">Reference proteome</keyword>
<keyword evidence="8" id="KW-0311">Gluconate utilization</keyword>
<evidence type="ECO:0000256" key="6">
    <source>
        <dbReference type="ARBA" id="ARBA00022777"/>
    </source>
</evidence>
<evidence type="ECO:0000256" key="2">
    <source>
        <dbReference type="ARBA" id="ARBA00008420"/>
    </source>
</evidence>
<accession>A0A1M7P7Y9</accession>
<comment type="similarity">
    <text evidence="2 10">Belongs to the gluconokinase GntK/GntV family.</text>
</comment>
<evidence type="ECO:0000256" key="3">
    <source>
        <dbReference type="ARBA" id="ARBA00012054"/>
    </source>
</evidence>
<comment type="catalytic activity">
    <reaction evidence="9 10">
        <text>D-gluconate + ATP = 6-phospho-D-gluconate + ADP + H(+)</text>
        <dbReference type="Rhea" id="RHEA:19433"/>
        <dbReference type="ChEBI" id="CHEBI:15378"/>
        <dbReference type="ChEBI" id="CHEBI:18391"/>
        <dbReference type="ChEBI" id="CHEBI:30616"/>
        <dbReference type="ChEBI" id="CHEBI:58759"/>
        <dbReference type="ChEBI" id="CHEBI:456216"/>
        <dbReference type="EC" id="2.7.1.12"/>
    </reaction>
</comment>
<gene>
    <name evidence="11" type="ORF">SAMN05192549_104494</name>
</gene>
<reference evidence="12" key="1">
    <citation type="submission" date="2016-11" db="EMBL/GenBank/DDBJ databases">
        <authorList>
            <person name="Varghese N."/>
            <person name="Submissions S."/>
        </authorList>
    </citation>
    <scope>NUCLEOTIDE SEQUENCE [LARGE SCALE GENOMIC DNA]</scope>
    <source>
        <strain evidence="12">Sac-22</strain>
    </source>
</reference>
<dbReference type="NCBIfam" id="TIGR01313">
    <property type="entry name" value="therm_gnt_kin"/>
    <property type="match status" value="1"/>
</dbReference>
<keyword evidence="6 10" id="KW-0418">Kinase</keyword>
<organism evidence="11 12">
    <name type="scientific">Duganella sacchari</name>
    <dbReference type="NCBI Taxonomy" id="551987"/>
    <lineage>
        <taxon>Bacteria</taxon>
        <taxon>Pseudomonadati</taxon>
        <taxon>Pseudomonadota</taxon>
        <taxon>Betaproteobacteria</taxon>
        <taxon>Burkholderiales</taxon>
        <taxon>Oxalobacteraceae</taxon>
        <taxon>Telluria group</taxon>
        <taxon>Duganella</taxon>
    </lineage>
</organism>